<feature type="transmembrane region" description="Helical" evidence="13">
    <location>
        <begin position="177"/>
        <end position="199"/>
    </location>
</feature>
<keyword evidence="10" id="KW-0408">Iron</keyword>
<comment type="subcellular location">
    <subcellularLocation>
        <location evidence="2">Membrane</location>
        <topology evidence="2">Multi-pass membrane protein</topology>
    </subcellularLocation>
</comment>
<gene>
    <name evidence="15" type="ORF">CWC46_20760</name>
    <name evidence="16" type="ORF">Ser39006_020755</name>
</gene>
<dbReference type="PANTHER" id="PTHR47354:SF8">
    <property type="entry name" value="1,2-PHENYLACETYL-COA EPOXIDASE, SUBUNIT E"/>
    <property type="match status" value="1"/>
</dbReference>
<dbReference type="AlphaFoldDB" id="A0A2I5TP39"/>
<evidence type="ECO:0000313" key="15">
    <source>
        <dbReference type="EMBL" id="AUH02006.1"/>
    </source>
</evidence>
<comment type="cofactor">
    <cofactor evidence="1">
        <name>FAD</name>
        <dbReference type="ChEBI" id="CHEBI:57692"/>
    </cofactor>
</comment>
<proteinExistence type="predicted"/>
<feature type="transmembrane region" description="Helical" evidence="13">
    <location>
        <begin position="36"/>
        <end position="53"/>
    </location>
</feature>
<dbReference type="Pfam" id="PF08022">
    <property type="entry name" value="FAD_binding_8"/>
    <property type="match status" value="1"/>
</dbReference>
<feature type="transmembrane region" description="Helical" evidence="13">
    <location>
        <begin position="73"/>
        <end position="91"/>
    </location>
</feature>
<keyword evidence="5" id="KW-0001">2Fe-2S</keyword>
<evidence type="ECO:0000256" key="11">
    <source>
        <dbReference type="ARBA" id="ARBA00023014"/>
    </source>
</evidence>
<evidence type="ECO:0000259" key="14">
    <source>
        <dbReference type="PROSITE" id="PS51384"/>
    </source>
</evidence>
<dbReference type="PROSITE" id="PS51384">
    <property type="entry name" value="FAD_FR"/>
    <property type="match status" value="1"/>
</dbReference>
<feature type="transmembrane region" description="Helical" evidence="13">
    <location>
        <begin position="151"/>
        <end position="171"/>
    </location>
</feature>
<reference evidence="16 17" key="1">
    <citation type="journal article" date="2013" name="Genome Announc.">
        <title>Draft genome sequence of Serratia sp. strain ATCC 39006, a model bacterium for analysis of the biosynthesis and regulation of prodigiosin, a carbapenem, and gas vesicles.</title>
        <authorList>
            <person name="Fineran P.C."/>
            <person name="Iglesias Cans M.C."/>
            <person name="Ramsay J.P."/>
            <person name="Wilf N.M."/>
            <person name="Cossyleon D."/>
            <person name="McNeil M.B."/>
            <person name="Williamson N.R."/>
            <person name="Monson R.E."/>
            <person name="Becher S.A."/>
            <person name="Stanton J.A."/>
            <person name="Brugger K."/>
            <person name="Brown S.D."/>
            <person name="Salmond G.P."/>
        </authorList>
    </citation>
    <scope>NUCLEOTIDE SEQUENCE [LARGE SCALE GENOMIC DNA]</scope>
    <source>
        <strain evidence="16">ATCC 39006</strain>
        <strain evidence="17">ATCC 39006 / SC 11482</strain>
    </source>
</reference>
<keyword evidence="4 13" id="KW-0812">Transmembrane</keyword>
<accession>A0A2I5TP39</accession>
<dbReference type="Gene3D" id="2.40.30.10">
    <property type="entry name" value="Translation factors"/>
    <property type="match status" value="1"/>
</dbReference>
<dbReference type="InterPro" id="IPR017938">
    <property type="entry name" value="Riboflavin_synthase-like_b-brl"/>
</dbReference>
<dbReference type="Proteomes" id="UP000017700">
    <property type="component" value="Chromosome"/>
</dbReference>
<dbReference type="CDD" id="cd06198">
    <property type="entry name" value="FNR_like_3"/>
    <property type="match status" value="1"/>
</dbReference>
<dbReference type="GO" id="GO:0016020">
    <property type="term" value="C:membrane"/>
    <property type="evidence" value="ECO:0007669"/>
    <property type="project" value="UniProtKB-SubCell"/>
</dbReference>
<dbReference type="RefSeq" id="WP_021014627.1">
    <property type="nucleotide sequence ID" value="NZ_CP025084.1"/>
</dbReference>
<dbReference type="EMBL" id="CP025084">
    <property type="protein sequence ID" value="AUH06328.1"/>
    <property type="molecule type" value="Genomic_DNA"/>
</dbReference>
<evidence type="ECO:0000256" key="2">
    <source>
        <dbReference type="ARBA" id="ARBA00004141"/>
    </source>
</evidence>
<dbReference type="OrthoDB" id="9801155at2"/>
<reference evidence="16" key="4">
    <citation type="submission" date="2017-11" db="EMBL/GenBank/DDBJ databases">
        <title>Complete genome sequence of Serratia sp. ATCC 39006.</title>
        <authorList>
            <person name="Hampton H.G."/>
            <person name="Jackson S.A."/>
            <person name="Jauregui R."/>
            <person name="Poulter G.T.M."/>
            <person name="Salmond G.P.C."/>
            <person name="Fineran P.C."/>
        </authorList>
    </citation>
    <scope>NUCLEOTIDE SEQUENCE</scope>
    <source>
        <strain evidence="16">ATCC 39006</strain>
    </source>
</reference>
<sequence length="423" mass="47516">MYYLLGIIVICAMAWLTSLPAQNDVVDFIYWRNQIIQLSGLLSTVLLSTLLIFATRPSWIEQRLGGLDKLYLLHKKMGIAACIMITIHWLLSKAPRYLSELGFIRLGPHRNHGAIPWRGFMVDIGEIAFYGIVIIVIISLIKALPYNQFKITHKIAAIVAALALIHGAYLVTPALRWTSFGILTWLTSATGFCAALFCLSGQIGKKHRFSGHIIAGRSLNDDVIEIDISAAQGFVEKYQPGQFALVTLDEKEGSHPFTVMKYDRKNSILTFAIKKLGDYTGRLHASIKNGASVSVEGPYGRFILPSNSNTTTYWIAGGIGITPFIAWLEALVERNEKRPHTTLIYCVNNHQDLIFEEQLKRLTALCGITLKILVQKQDGLLVPSTLNNYQNSDYWFCGPIGMRKMLLANLPKNRIHFENFTFR</sequence>
<keyword evidence="7" id="KW-0274">FAD</keyword>
<dbReference type="InterPro" id="IPR039261">
    <property type="entry name" value="FNR_nucleotide-bd"/>
</dbReference>
<evidence type="ECO:0000256" key="5">
    <source>
        <dbReference type="ARBA" id="ARBA00022714"/>
    </source>
</evidence>
<dbReference type="SUPFAM" id="SSF52343">
    <property type="entry name" value="Ferredoxin reductase-like, C-terminal NADP-linked domain"/>
    <property type="match status" value="1"/>
</dbReference>
<keyword evidence="8 13" id="KW-1133">Transmembrane helix</keyword>
<dbReference type="Pfam" id="PF01794">
    <property type="entry name" value="Ferric_reduct"/>
    <property type="match status" value="1"/>
</dbReference>
<keyword evidence="12 13" id="KW-0472">Membrane</keyword>
<evidence type="ECO:0000256" key="12">
    <source>
        <dbReference type="ARBA" id="ARBA00023136"/>
    </source>
</evidence>
<dbReference type="Pfam" id="PF00175">
    <property type="entry name" value="NAD_binding_1"/>
    <property type="match status" value="1"/>
</dbReference>
<dbReference type="Proteomes" id="UP000233778">
    <property type="component" value="Chromosome"/>
</dbReference>
<dbReference type="SUPFAM" id="SSF63380">
    <property type="entry name" value="Riboflavin synthase domain-like"/>
    <property type="match status" value="1"/>
</dbReference>
<dbReference type="KEGG" id="serq:CWC46_20760"/>
<dbReference type="EMBL" id="CP025085">
    <property type="protein sequence ID" value="AUH02006.1"/>
    <property type="molecule type" value="Genomic_DNA"/>
</dbReference>
<dbReference type="InterPro" id="IPR050415">
    <property type="entry name" value="MRET"/>
</dbReference>
<dbReference type="InterPro" id="IPR001433">
    <property type="entry name" value="OxRdtase_FAD/NAD-bd"/>
</dbReference>
<evidence type="ECO:0000256" key="4">
    <source>
        <dbReference type="ARBA" id="ARBA00022692"/>
    </source>
</evidence>
<dbReference type="InterPro" id="IPR017927">
    <property type="entry name" value="FAD-bd_FR_type"/>
</dbReference>
<reference evidence="16" key="2">
    <citation type="submission" date="2013-09" db="EMBL/GenBank/DDBJ databases">
        <authorList>
            <person name="Wang G."/>
            <person name="Yang Y."/>
            <person name="Su Y."/>
        </authorList>
    </citation>
    <scope>NUCLEOTIDE SEQUENCE</scope>
    <source>
        <strain evidence="16">ATCC 39006</strain>
    </source>
</reference>
<dbReference type="InterPro" id="IPR013112">
    <property type="entry name" value="FAD-bd_8"/>
</dbReference>
<protein>
    <submittedName>
        <fullName evidence="16">Ferric reductase</fullName>
    </submittedName>
</protein>
<keyword evidence="11" id="KW-0411">Iron-sulfur</keyword>
<dbReference type="KEGG" id="sera:Ser39006_020755"/>
<dbReference type="InterPro" id="IPR013130">
    <property type="entry name" value="Fe3_Rdtase_TM_dom"/>
</dbReference>
<organism evidence="16 17">
    <name type="scientific">Serratia sp. (strain ATCC 39006)</name>
    <name type="common">Prodigiosinella confusarubida</name>
    <dbReference type="NCBI Taxonomy" id="104623"/>
    <lineage>
        <taxon>Bacteria</taxon>
        <taxon>Pseudomonadati</taxon>
        <taxon>Pseudomonadota</taxon>
        <taxon>Gammaproteobacteria</taxon>
        <taxon>Enterobacterales</taxon>
        <taxon>Pectobacteriaceae</taxon>
        <taxon>Prodigiosinella</taxon>
    </lineage>
</organism>
<name>A0A2I5TP39_SERS3</name>
<evidence type="ECO:0000313" key="18">
    <source>
        <dbReference type="Proteomes" id="UP000233778"/>
    </source>
</evidence>
<dbReference type="GO" id="GO:0016491">
    <property type="term" value="F:oxidoreductase activity"/>
    <property type="evidence" value="ECO:0007669"/>
    <property type="project" value="UniProtKB-KW"/>
</dbReference>
<keyword evidence="17" id="KW-1185">Reference proteome</keyword>
<evidence type="ECO:0000256" key="10">
    <source>
        <dbReference type="ARBA" id="ARBA00023004"/>
    </source>
</evidence>
<keyword evidence="6" id="KW-0479">Metal-binding</keyword>
<dbReference type="PRINTS" id="PR00410">
    <property type="entry name" value="PHEHYDRXLASE"/>
</dbReference>
<dbReference type="GO" id="GO:0050660">
    <property type="term" value="F:flavin adenine dinucleotide binding"/>
    <property type="evidence" value="ECO:0007669"/>
    <property type="project" value="TreeGrafter"/>
</dbReference>
<dbReference type="PANTHER" id="PTHR47354">
    <property type="entry name" value="NADH OXIDOREDUCTASE HCR"/>
    <property type="match status" value="1"/>
</dbReference>
<keyword evidence="3" id="KW-0285">Flavoprotein</keyword>
<evidence type="ECO:0000256" key="3">
    <source>
        <dbReference type="ARBA" id="ARBA00022630"/>
    </source>
</evidence>
<evidence type="ECO:0000256" key="9">
    <source>
        <dbReference type="ARBA" id="ARBA00023002"/>
    </source>
</evidence>
<dbReference type="GO" id="GO:0046872">
    <property type="term" value="F:metal ion binding"/>
    <property type="evidence" value="ECO:0007669"/>
    <property type="project" value="UniProtKB-KW"/>
</dbReference>
<dbReference type="STRING" id="104623.Ser39006_01357"/>
<evidence type="ECO:0000256" key="1">
    <source>
        <dbReference type="ARBA" id="ARBA00001974"/>
    </source>
</evidence>
<feature type="domain" description="FAD-binding FR-type" evidence="14">
    <location>
        <begin position="206"/>
        <end position="305"/>
    </location>
</feature>
<dbReference type="GO" id="GO:0051537">
    <property type="term" value="F:2 iron, 2 sulfur cluster binding"/>
    <property type="evidence" value="ECO:0007669"/>
    <property type="project" value="UniProtKB-KW"/>
</dbReference>
<evidence type="ECO:0000256" key="7">
    <source>
        <dbReference type="ARBA" id="ARBA00022827"/>
    </source>
</evidence>
<dbReference type="Gene3D" id="3.40.50.80">
    <property type="entry name" value="Nucleotide-binding domain of ferredoxin-NADP reductase (FNR) module"/>
    <property type="match status" value="1"/>
</dbReference>
<evidence type="ECO:0000256" key="8">
    <source>
        <dbReference type="ARBA" id="ARBA00022989"/>
    </source>
</evidence>
<evidence type="ECO:0000313" key="16">
    <source>
        <dbReference type="EMBL" id="AUH06328.1"/>
    </source>
</evidence>
<evidence type="ECO:0000256" key="6">
    <source>
        <dbReference type="ARBA" id="ARBA00022723"/>
    </source>
</evidence>
<feature type="transmembrane region" description="Helical" evidence="13">
    <location>
        <begin position="127"/>
        <end position="144"/>
    </location>
</feature>
<evidence type="ECO:0000313" key="17">
    <source>
        <dbReference type="Proteomes" id="UP000017700"/>
    </source>
</evidence>
<reference evidence="15 18" key="3">
    <citation type="submission" date="2017-11" db="EMBL/GenBank/DDBJ databases">
        <title>Complete genome sequence of Serratia sp. ATCC 39006 LacA.</title>
        <authorList>
            <person name="Hampton H.G."/>
            <person name="Jackson S.A."/>
            <person name="Jauregui R."/>
            <person name="Poulter G.T.M."/>
            <person name="Salmond G.P.C."/>
            <person name="Fineran P.C."/>
        </authorList>
    </citation>
    <scope>NUCLEOTIDE SEQUENCE [LARGE SCALE GENOMIC DNA]</scope>
    <source>
        <strain evidence="15 18">ATCC 39006</strain>
    </source>
</reference>
<evidence type="ECO:0000256" key="13">
    <source>
        <dbReference type="SAM" id="Phobius"/>
    </source>
</evidence>
<keyword evidence="9" id="KW-0560">Oxidoreductase</keyword>